<evidence type="ECO:0000313" key="2">
    <source>
        <dbReference type="Proteomes" id="UP001379533"/>
    </source>
</evidence>
<evidence type="ECO:0000313" key="1">
    <source>
        <dbReference type="EMBL" id="WXA94529.1"/>
    </source>
</evidence>
<name>A0ABZ2K778_9BACT</name>
<gene>
    <name evidence="1" type="ORF">LZC95_49950</name>
</gene>
<sequence length="132" mass="14877">MAGLGLAMDVAVHAIRDAAAAHECIAKRQGWRLQVAINSDNDLAIVVVVPRKSESEWQDVPRPAGTPVYLEKCPAPVQRLGDALQTAVRNRGLHESWMRVFLRLWRGRDLWIYQVCVPAPDDHGARRLKNHR</sequence>
<proteinExistence type="predicted"/>
<dbReference type="EMBL" id="CP089982">
    <property type="protein sequence ID" value="WXA94529.1"/>
    <property type="molecule type" value="Genomic_DNA"/>
</dbReference>
<accession>A0ABZ2K778</accession>
<reference evidence="1 2" key="1">
    <citation type="submission" date="2021-12" db="EMBL/GenBank/DDBJ databases">
        <title>Discovery of the Pendulisporaceae a myxobacterial family with distinct sporulation behavior and unique specialized metabolism.</title>
        <authorList>
            <person name="Garcia R."/>
            <person name="Popoff A."/>
            <person name="Bader C.D."/>
            <person name="Loehr J."/>
            <person name="Walesch S."/>
            <person name="Walt C."/>
            <person name="Boldt J."/>
            <person name="Bunk B."/>
            <person name="Haeckl F.J.F.P.J."/>
            <person name="Gunesch A.P."/>
            <person name="Birkelbach J."/>
            <person name="Nuebel U."/>
            <person name="Pietschmann T."/>
            <person name="Bach T."/>
            <person name="Mueller R."/>
        </authorList>
    </citation>
    <scope>NUCLEOTIDE SEQUENCE [LARGE SCALE GENOMIC DNA]</scope>
    <source>
        <strain evidence="1 2">MSr12523</strain>
    </source>
</reference>
<organism evidence="1 2">
    <name type="scientific">Pendulispora brunnea</name>
    <dbReference type="NCBI Taxonomy" id="2905690"/>
    <lineage>
        <taxon>Bacteria</taxon>
        <taxon>Pseudomonadati</taxon>
        <taxon>Myxococcota</taxon>
        <taxon>Myxococcia</taxon>
        <taxon>Myxococcales</taxon>
        <taxon>Sorangiineae</taxon>
        <taxon>Pendulisporaceae</taxon>
        <taxon>Pendulispora</taxon>
    </lineage>
</organism>
<dbReference type="Proteomes" id="UP001379533">
    <property type="component" value="Chromosome"/>
</dbReference>
<dbReference type="RefSeq" id="WP_394845138.1">
    <property type="nucleotide sequence ID" value="NZ_CP089982.1"/>
</dbReference>
<protein>
    <submittedName>
        <fullName evidence="1">Uncharacterized protein</fullName>
    </submittedName>
</protein>
<keyword evidence="2" id="KW-1185">Reference proteome</keyword>